<keyword evidence="3" id="KW-1185">Reference proteome</keyword>
<keyword evidence="1" id="KW-0812">Transmembrane</keyword>
<proteinExistence type="predicted"/>
<evidence type="ECO:0000313" key="2">
    <source>
        <dbReference type="EMBL" id="MFC5478597.1"/>
    </source>
</evidence>
<feature type="transmembrane region" description="Helical" evidence="1">
    <location>
        <begin position="88"/>
        <end position="110"/>
    </location>
</feature>
<gene>
    <name evidence="2" type="ORF">ACFPQ5_10380</name>
</gene>
<organism evidence="2 3">
    <name type="scientific">Massilia suwonensis</name>
    <dbReference type="NCBI Taxonomy" id="648895"/>
    <lineage>
        <taxon>Bacteria</taxon>
        <taxon>Pseudomonadati</taxon>
        <taxon>Pseudomonadota</taxon>
        <taxon>Betaproteobacteria</taxon>
        <taxon>Burkholderiales</taxon>
        <taxon>Oxalobacteraceae</taxon>
        <taxon>Telluria group</taxon>
        <taxon>Massilia</taxon>
    </lineage>
</organism>
<dbReference type="RefSeq" id="WP_379754582.1">
    <property type="nucleotide sequence ID" value="NZ_JBHSMR010000013.1"/>
</dbReference>
<dbReference type="Proteomes" id="UP001596101">
    <property type="component" value="Unassembled WGS sequence"/>
</dbReference>
<reference evidence="3" key="1">
    <citation type="journal article" date="2019" name="Int. J. Syst. Evol. Microbiol.">
        <title>The Global Catalogue of Microorganisms (GCM) 10K type strain sequencing project: providing services to taxonomists for standard genome sequencing and annotation.</title>
        <authorList>
            <consortium name="The Broad Institute Genomics Platform"/>
            <consortium name="The Broad Institute Genome Sequencing Center for Infectious Disease"/>
            <person name="Wu L."/>
            <person name="Ma J."/>
        </authorList>
    </citation>
    <scope>NUCLEOTIDE SEQUENCE [LARGE SCALE GENOMIC DNA]</scope>
    <source>
        <strain evidence="3">CCUG 43111</strain>
    </source>
</reference>
<protein>
    <submittedName>
        <fullName evidence="2">Uncharacterized protein</fullName>
    </submittedName>
</protein>
<accession>A0ABW0MNL2</accession>
<name>A0ABW0MNL2_9BURK</name>
<keyword evidence="1" id="KW-1133">Transmembrane helix</keyword>
<sequence>MTSEHPRGAGAELRFRTLLYRFIFFDWLFQDVGGARTAIERHAATQHNRRMSKYLPVYMRRWSFLTVLDFALGFLVERALQATLLSAWFYTWTCITATGTVVIAVAWIFLTQPQQP</sequence>
<feature type="transmembrane region" description="Helical" evidence="1">
    <location>
        <begin position="58"/>
        <end position="76"/>
    </location>
</feature>
<evidence type="ECO:0000313" key="3">
    <source>
        <dbReference type="Proteomes" id="UP001596101"/>
    </source>
</evidence>
<comment type="caution">
    <text evidence="2">The sequence shown here is derived from an EMBL/GenBank/DDBJ whole genome shotgun (WGS) entry which is preliminary data.</text>
</comment>
<keyword evidence="1" id="KW-0472">Membrane</keyword>
<evidence type="ECO:0000256" key="1">
    <source>
        <dbReference type="SAM" id="Phobius"/>
    </source>
</evidence>
<dbReference type="EMBL" id="JBHSMR010000013">
    <property type="protein sequence ID" value="MFC5478597.1"/>
    <property type="molecule type" value="Genomic_DNA"/>
</dbReference>